<evidence type="ECO:0000313" key="3">
    <source>
        <dbReference type="EMBL" id="KRK25524.1"/>
    </source>
</evidence>
<dbReference type="NCBIfam" id="TIGR02817">
    <property type="entry name" value="adh_fam_1"/>
    <property type="match status" value="1"/>
</dbReference>
<dbReference type="InterPro" id="IPR052585">
    <property type="entry name" value="Lipid_raft_assoc_Zn_ADH"/>
</dbReference>
<name>A0A837RCC6_LACPE</name>
<gene>
    <name evidence="3" type="ORF">FD24_GL003015</name>
</gene>
<comment type="caution">
    <text evidence="3">The sequence shown here is derived from an EMBL/GenBank/DDBJ whole genome shotgun (WGS) entry which is preliminary data.</text>
</comment>
<keyword evidence="1" id="KW-0479">Metal-binding</keyword>
<dbReference type="InterPro" id="IPR002364">
    <property type="entry name" value="Quin_OxRdtase/zeta-crystal_CS"/>
</dbReference>
<accession>A0A837RCC6</accession>
<dbReference type="Proteomes" id="UP000051020">
    <property type="component" value="Unassembled WGS sequence"/>
</dbReference>
<keyword evidence="1" id="KW-0862">Zinc</keyword>
<evidence type="ECO:0000259" key="2">
    <source>
        <dbReference type="SMART" id="SM00829"/>
    </source>
</evidence>
<dbReference type="PANTHER" id="PTHR43482">
    <property type="entry name" value="PROTEIN AST1-RELATED"/>
    <property type="match status" value="1"/>
</dbReference>
<proteinExistence type="inferred from homology"/>
<dbReference type="Pfam" id="PF13602">
    <property type="entry name" value="ADH_zinc_N_2"/>
    <property type="match status" value="1"/>
</dbReference>
<dbReference type="InterPro" id="IPR013154">
    <property type="entry name" value="ADH-like_N"/>
</dbReference>
<dbReference type="EMBL" id="AZCU01000007">
    <property type="protein sequence ID" value="KRK25524.1"/>
    <property type="molecule type" value="Genomic_DNA"/>
</dbReference>
<comment type="similarity">
    <text evidence="1">Belongs to the zinc-containing alcohol dehydrogenase family. Quinone oxidoreductase subfamily.</text>
</comment>
<dbReference type="SUPFAM" id="SSF51735">
    <property type="entry name" value="NAD(P)-binding Rossmann-fold domains"/>
    <property type="match status" value="1"/>
</dbReference>
<sequence>MLLMKKMKAVGFYAPLPIESQDSLQDVTLPVPVVSGHDLLVRVAAVSVNPVDVGVRHAKRRPLSAPKIIGWDAYGTVTAVGDQTSPFKVGDKVYYAGSFKRPGSDSQYQLVDERIVGLAPKTIRPEEIAAMPLTALTAYEALFEQLQIPLTAPSQSQPSKTILIINGAGGVGSIATQLAKLAGLTVISTASRPQSIAWTKAHGADFVVNHRNDLVHEVHQLGLKYVDYILGLNDLDGHWNEMCDLIKPSGHIASITENHRPINLKKLTKKRGTFAWEWMYAKSYYGTDDLQTQHDILNQVAAWLDQGLISSTLTKTLTPINAANLRLAHQLVESHHMIGKVVVRGWD</sequence>
<dbReference type="Gene3D" id="3.40.50.720">
    <property type="entry name" value="NAD(P)-binding Rossmann-like Domain"/>
    <property type="match status" value="1"/>
</dbReference>
<dbReference type="InterPro" id="IPR020843">
    <property type="entry name" value="ER"/>
</dbReference>
<dbReference type="CDD" id="cd08252">
    <property type="entry name" value="AL_MDR"/>
    <property type="match status" value="1"/>
</dbReference>
<dbReference type="InterPro" id="IPR014182">
    <property type="entry name" value="ADH_Zn_typ-1"/>
</dbReference>
<evidence type="ECO:0000256" key="1">
    <source>
        <dbReference type="RuleBase" id="RU364000"/>
    </source>
</evidence>
<dbReference type="InterPro" id="IPR011032">
    <property type="entry name" value="GroES-like_sf"/>
</dbReference>
<feature type="domain" description="Enoyl reductase (ER)" evidence="2">
    <location>
        <begin position="22"/>
        <end position="343"/>
    </location>
</feature>
<dbReference type="InterPro" id="IPR036291">
    <property type="entry name" value="NAD(P)-bd_dom_sf"/>
</dbReference>
<keyword evidence="1" id="KW-0560">Oxidoreductase</keyword>
<dbReference type="AlphaFoldDB" id="A0A837RCC6"/>
<organism evidence="3 4">
    <name type="scientific">Lactiplantibacillus pentosus DSM 20314</name>
    <dbReference type="NCBI Taxonomy" id="1423791"/>
    <lineage>
        <taxon>Bacteria</taxon>
        <taxon>Bacillati</taxon>
        <taxon>Bacillota</taxon>
        <taxon>Bacilli</taxon>
        <taxon>Lactobacillales</taxon>
        <taxon>Lactobacillaceae</taxon>
        <taxon>Lactiplantibacillus</taxon>
    </lineage>
</organism>
<dbReference type="SMART" id="SM00829">
    <property type="entry name" value="PKS_ER"/>
    <property type="match status" value="1"/>
</dbReference>
<dbReference type="GO" id="GO:0016491">
    <property type="term" value="F:oxidoreductase activity"/>
    <property type="evidence" value="ECO:0007669"/>
    <property type="project" value="UniProtKB-KW"/>
</dbReference>
<protein>
    <recommendedName>
        <fullName evidence="1">Zinc-type alcohol dehydrogenase-like protein</fullName>
    </recommendedName>
</protein>
<dbReference type="PROSITE" id="PS01162">
    <property type="entry name" value="QOR_ZETA_CRYSTAL"/>
    <property type="match status" value="1"/>
</dbReference>
<reference evidence="3 4" key="1">
    <citation type="journal article" date="2015" name="Genome Announc.">
        <title>Expanding the biotechnology potential of lactobacilli through comparative genomics of 213 strains and associated genera.</title>
        <authorList>
            <person name="Sun Z."/>
            <person name="Harris H.M."/>
            <person name="McCann A."/>
            <person name="Guo C."/>
            <person name="Argimon S."/>
            <person name="Zhang W."/>
            <person name="Yang X."/>
            <person name="Jeffery I.B."/>
            <person name="Cooney J.C."/>
            <person name="Kagawa T.F."/>
            <person name="Liu W."/>
            <person name="Song Y."/>
            <person name="Salvetti E."/>
            <person name="Wrobel A."/>
            <person name="Rasinkangas P."/>
            <person name="Parkhill J."/>
            <person name="Rea M.C."/>
            <person name="O'Sullivan O."/>
            <person name="Ritari J."/>
            <person name="Douillard F.P."/>
            <person name="Paul Ross R."/>
            <person name="Yang R."/>
            <person name="Briner A.E."/>
            <person name="Felis G.E."/>
            <person name="de Vos W.M."/>
            <person name="Barrangou R."/>
            <person name="Klaenhammer T.R."/>
            <person name="Caufield P.W."/>
            <person name="Cui Y."/>
            <person name="Zhang H."/>
            <person name="O'Toole P.W."/>
        </authorList>
    </citation>
    <scope>NUCLEOTIDE SEQUENCE [LARGE SCALE GENOMIC DNA]</scope>
    <source>
        <strain evidence="3 4">DSM 20314</strain>
    </source>
</reference>
<dbReference type="Gene3D" id="3.90.180.10">
    <property type="entry name" value="Medium-chain alcohol dehydrogenases, catalytic domain"/>
    <property type="match status" value="1"/>
</dbReference>
<evidence type="ECO:0000313" key="4">
    <source>
        <dbReference type="Proteomes" id="UP000051020"/>
    </source>
</evidence>
<dbReference type="GO" id="GO:0008270">
    <property type="term" value="F:zinc ion binding"/>
    <property type="evidence" value="ECO:0007669"/>
    <property type="project" value="InterPro"/>
</dbReference>
<dbReference type="SUPFAM" id="SSF50129">
    <property type="entry name" value="GroES-like"/>
    <property type="match status" value="1"/>
</dbReference>
<dbReference type="PANTHER" id="PTHR43482:SF1">
    <property type="entry name" value="PROTEIN AST1-RELATED"/>
    <property type="match status" value="1"/>
</dbReference>
<dbReference type="Pfam" id="PF08240">
    <property type="entry name" value="ADH_N"/>
    <property type="match status" value="1"/>
</dbReference>